<protein>
    <submittedName>
        <fullName evidence="2">Uncharacterized protein</fullName>
    </submittedName>
</protein>
<accession>A0A0A0EVV8</accession>
<sequence length="64" mass="6959">MVGGWRLARVDLTGRDASSMAHTPEQRAAGETAKVTHTGNAASDQLETQQERGMLDHEGVQLRQ</sequence>
<dbReference type="AlphaFoldDB" id="A0A0A0EVV8"/>
<evidence type="ECO:0000313" key="3">
    <source>
        <dbReference type="Proteomes" id="UP000029998"/>
    </source>
</evidence>
<gene>
    <name evidence="2" type="ORF">N800_06760</name>
</gene>
<proteinExistence type="predicted"/>
<reference evidence="2 3" key="1">
    <citation type="submission" date="2013-08" db="EMBL/GenBank/DDBJ databases">
        <title>Genome sequencing of Lysobacter.</title>
        <authorList>
            <person name="Zhang S."/>
            <person name="Wang G."/>
        </authorList>
    </citation>
    <scope>NUCLEOTIDE SEQUENCE [LARGE SCALE GENOMIC DNA]</scope>
    <source>
        <strain evidence="2 3">GH1-9</strain>
    </source>
</reference>
<feature type="compositionally biased region" description="Polar residues" evidence="1">
    <location>
        <begin position="35"/>
        <end position="48"/>
    </location>
</feature>
<dbReference type="Proteomes" id="UP000029998">
    <property type="component" value="Unassembled WGS sequence"/>
</dbReference>
<organism evidence="2 3">
    <name type="scientific">Lysobacter daejeonensis GH1-9</name>
    <dbReference type="NCBI Taxonomy" id="1385517"/>
    <lineage>
        <taxon>Bacteria</taxon>
        <taxon>Pseudomonadati</taxon>
        <taxon>Pseudomonadota</taxon>
        <taxon>Gammaproteobacteria</taxon>
        <taxon>Lysobacterales</taxon>
        <taxon>Lysobacteraceae</taxon>
        <taxon>Aerolutibacter</taxon>
    </lineage>
</organism>
<evidence type="ECO:0000313" key="2">
    <source>
        <dbReference type="EMBL" id="KGM54674.1"/>
    </source>
</evidence>
<dbReference type="EMBL" id="AVPU01000011">
    <property type="protein sequence ID" value="KGM54674.1"/>
    <property type="molecule type" value="Genomic_DNA"/>
</dbReference>
<comment type="caution">
    <text evidence="2">The sequence shown here is derived from an EMBL/GenBank/DDBJ whole genome shotgun (WGS) entry which is preliminary data.</text>
</comment>
<evidence type="ECO:0000256" key="1">
    <source>
        <dbReference type="SAM" id="MobiDB-lite"/>
    </source>
</evidence>
<name>A0A0A0EVV8_9GAMM</name>
<keyword evidence="3" id="KW-1185">Reference proteome</keyword>
<feature type="compositionally biased region" description="Basic and acidic residues" evidence="1">
    <location>
        <begin position="49"/>
        <end position="64"/>
    </location>
</feature>
<feature type="region of interest" description="Disordered" evidence="1">
    <location>
        <begin position="12"/>
        <end position="64"/>
    </location>
</feature>